<feature type="compositionally biased region" description="Basic and acidic residues" evidence="1">
    <location>
        <begin position="422"/>
        <end position="446"/>
    </location>
</feature>
<dbReference type="RefSeq" id="WP_308216737.1">
    <property type="nucleotide sequence ID" value="NZ_BEVZ01000005.1"/>
</dbReference>
<organism evidence="2 3">
    <name type="scientific">Streptomyces fragilis</name>
    <dbReference type="NCBI Taxonomy" id="67301"/>
    <lineage>
        <taxon>Bacteria</taxon>
        <taxon>Bacillati</taxon>
        <taxon>Actinomycetota</taxon>
        <taxon>Actinomycetes</taxon>
        <taxon>Kitasatosporales</taxon>
        <taxon>Streptomycetaceae</taxon>
        <taxon>Streptomyces</taxon>
    </lineage>
</organism>
<gene>
    <name evidence="2" type="ORF">AB0E65_06170</name>
</gene>
<feature type="region of interest" description="Disordered" evidence="1">
    <location>
        <begin position="399"/>
        <end position="446"/>
    </location>
</feature>
<dbReference type="Proteomes" id="UP001550850">
    <property type="component" value="Unassembled WGS sequence"/>
</dbReference>
<keyword evidence="3" id="KW-1185">Reference proteome</keyword>
<feature type="compositionally biased region" description="Basic and acidic residues" evidence="1">
    <location>
        <begin position="402"/>
        <end position="414"/>
    </location>
</feature>
<sequence length="588" mass="62717">MKSELQLIRDADDLAVIGDPTAVERFLVSESLPSRDLGLQRLGPALLAASEAAQMASEIAANSGRWVKLTKQSAEAIQKYGLRTSSKSGLATGVLKGDKGQIRGFVEFVQGPGALLTNPALLSGAAGIMAQVARQQAMDEITDYLAAIDEKVDDVLRAQKDAALAGMIGADFVIEEAMTVREAVGRVSEVTWSKVQATSTTVATTQAYALRQLDGLAQKVEHKAKIGELAKATREIEPKVREWLAVLARCCQLHDAISVLELDRVLDASPEELDRHRLGLRAARQKRLDHIARCTEHLLGRMNAAAGTANAKVLLHPTTSRAVVHSSNHVATSVVDFQGRLGIEGGQESLKARRWVEAAAEVRDKALAVGAEGVDVALRVGNETFGRARTVTGKLSSGIAERAQRLRGEDESRDGAGANGEPRSDAARAEEPQAEGARAEEPQAAEAHDLAVRGGEALGDEAGAEECGGRTGLSARVREAARLRQEHDDADFPADLRGVALGGIDMVLLDAETALCVHAWIDNEGALGLKLERILRACAEDLDVVIPKITDSSGRAYYERLRTLALLASGDTEDTEDAQDAEDAQDTQ</sequence>
<protein>
    <submittedName>
        <fullName evidence="2">Uncharacterized protein</fullName>
    </submittedName>
</protein>
<evidence type="ECO:0000313" key="3">
    <source>
        <dbReference type="Proteomes" id="UP001550850"/>
    </source>
</evidence>
<feature type="compositionally biased region" description="Acidic residues" evidence="1">
    <location>
        <begin position="571"/>
        <end position="588"/>
    </location>
</feature>
<feature type="region of interest" description="Disordered" evidence="1">
    <location>
        <begin position="569"/>
        <end position="588"/>
    </location>
</feature>
<evidence type="ECO:0000313" key="2">
    <source>
        <dbReference type="EMBL" id="MEU3553799.1"/>
    </source>
</evidence>
<comment type="caution">
    <text evidence="2">The sequence shown here is derived from an EMBL/GenBank/DDBJ whole genome shotgun (WGS) entry which is preliminary data.</text>
</comment>
<dbReference type="EMBL" id="JBEZUR010000006">
    <property type="protein sequence ID" value="MEU3553799.1"/>
    <property type="molecule type" value="Genomic_DNA"/>
</dbReference>
<name>A0ABV2YDJ2_9ACTN</name>
<accession>A0ABV2YDJ2</accession>
<evidence type="ECO:0000256" key="1">
    <source>
        <dbReference type="SAM" id="MobiDB-lite"/>
    </source>
</evidence>
<reference evidence="2 3" key="1">
    <citation type="submission" date="2024-06" db="EMBL/GenBank/DDBJ databases">
        <title>The Natural Products Discovery Center: Release of the First 8490 Sequenced Strains for Exploring Actinobacteria Biosynthetic Diversity.</title>
        <authorList>
            <person name="Kalkreuter E."/>
            <person name="Kautsar S.A."/>
            <person name="Yang D."/>
            <person name="Bader C.D."/>
            <person name="Teijaro C.N."/>
            <person name="Fluegel L."/>
            <person name="Davis C.M."/>
            <person name="Simpson J.R."/>
            <person name="Lauterbach L."/>
            <person name="Steele A.D."/>
            <person name="Gui C."/>
            <person name="Meng S."/>
            <person name="Li G."/>
            <person name="Viehrig K."/>
            <person name="Ye F."/>
            <person name="Su P."/>
            <person name="Kiefer A.F."/>
            <person name="Nichols A."/>
            <person name="Cepeda A.J."/>
            <person name="Yan W."/>
            <person name="Fan B."/>
            <person name="Jiang Y."/>
            <person name="Adhikari A."/>
            <person name="Zheng C.-J."/>
            <person name="Schuster L."/>
            <person name="Cowan T.M."/>
            <person name="Smanski M.J."/>
            <person name="Chevrette M.G."/>
            <person name="De Carvalho L.P.S."/>
            <person name="Shen B."/>
        </authorList>
    </citation>
    <scope>NUCLEOTIDE SEQUENCE [LARGE SCALE GENOMIC DNA]</scope>
    <source>
        <strain evidence="2 3">NPDC038104</strain>
    </source>
</reference>
<proteinExistence type="predicted"/>